<evidence type="ECO:0000256" key="5">
    <source>
        <dbReference type="ARBA" id="ARBA00022691"/>
    </source>
</evidence>
<evidence type="ECO:0000256" key="7">
    <source>
        <dbReference type="ARBA" id="ARBA00023125"/>
    </source>
</evidence>
<keyword evidence="11" id="KW-1185">Reference proteome</keyword>
<organism evidence="10 11">
    <name type="scientific">Haloarcula virus HJTV-2</name>
    <dbReference type="NCBI Taxonomy" id="2877986"/>
    <lineage>
        <taxon>Viruses</taxon>
        <taxon>Duplodnaviria</taxon>
        <taxon>Heunggongvirae</taxon>
        <taxon>Uroviricota</taxon>
        <taxon>Caudoviricetes</taxon>
        <taxon>Thumleimavirales</taxon>
        <taxon>Hafunaviridae</taxon>
        <taxon>Haloferacalesvirus</taxon>
        <taxon>Haloferacalesvirus thailandense</taxon>
        <taxon>Haloferacalesvirus HJTV2</taxon>
    </lineage>
</organism>
<dbReference type="PROSITE" id="PS00093">
    <property type="entry name" value="N4_MTASE"/>
    <property type="match status" value="1"/>
</dbReference>
<dbReference type="Proteomes" id="UP000827376">
    <property type="component" value="Segment"/>
</dbReference>
<evidence type="ECO:0000256" key="4">
    <source>
        <dbReference type="ARBA" id="ARBA00022679"/>
    </source>
</evidence>
<dbReference type="Pfam" id="PF01555">
    <property type="entry name" value="N6_N4_Mtase"/>
    <property type="match status" value="1"/>
</dbReference>
<evidence type="ECO:0000256" key="2">
    <source>
        <dbReference type="ARBA" id="ARBA00012185"/>
    </source>
</evidence>
<evidence type="ECO:0000256" key="1">
    <source>
        <dbReference type="ARBA" id="ARBA00010203"/>
    </source>
</evidence>
<dbReference type="SUPFAM" id="SSF53335">
    <property type="entry name" value="S-adenosyl-L-methionine-dependent methyltransferases"/>
    <property type="match status" value="1"/>
</dbReference>
<dbReference type="EC" id="2.1.1.113" evidence="2"/>
<comment type="similarity">
    <text evidence="1">Belongs to the N(4)/N(6)-methyltransferase family. N(4) subfamily.</text>
</comment>
<evidence type="ECO:0000259" key="9">
    <source>
        <dbReference type="Pfam" id="PF01555"/>
    </source>
</evidence>
<dbReference type="EMBL" id="MZ334513">
    <property type="protein sequence ID" value="UBF21664.1"/>
    <property type="molecule type" value="Genomic_DNA"/>
</dbReference>
<dbReference type="InterPro" id="IPR002941">
    <property type="entry name" value="DNA_methylase_N4/N6"/>
</dbReference>
<sequence length="444" mass="50484">MSDEMGDISFRANKRLPIHSWFGYVAGYDAKFVRSVIEEYCDEPDGDYTPTVFDPYCGSGTTVVEAIDSGRDGIGTEINPFMAFVARAKTDWHTYPKDVRTGAREFLNDVKPQVLSEFPNATLDTFSGQGAVEDVRIKAKSEVPELANIENWYTDSVLEQLRILKGNIMEIETEGLRMLGLISFASILVDVSNGGYDPSLGYRRDSDGNIIENEANVAKAFEEKLMNVVEDVEEKVLNRDDSNSFGDALIMNSDGEEHPALQDECVDLLVTSPPYANNMNYIRQTRPHLYWLDYWADRSRRKFEDNMMGSYWQIVRREEVEMKYPTETLESVTDEIRKQEPEREELGGPGWARYVNRYFNDLGNGFEQQYRLLKPDSHAVYVVGNSVIKDVNVPVGEIIAEMIEEHFDFEVVGSPVHSSNTRVSSSLRTEDLTDVVVTLYKPEQ</sequence>
<keyword evidence="6" id="KW-0680">Restriction system</keyword>
<evidence type="ECO:0000256" key="8">
    <source>
        <dbReference type="ARBA" id="ARBA00049120"/>
    </source>
</evidence>
<keyword evidence="4" id="KW-0808">Transferase</keyword>
<dbReference type="GO" id="GO:0008170">
    <property type="term" value="F:N-methyltransferase activity"/>
    <property type="evidence" value="ECO:0007669"/>
    <property type="project" value="InterPro"/>
</dbReference>
<proteinExistence type="inferred from homology"/>
<dbReference type="Gene3D" id="3.40.50.150">
    <property type="entry name" value="Vaccinia Virus protein VP39"/>
    <property type="match status" value="2"/>
</dbReference>
<dbReference type="InterPro" id="IPR017985">
    <property type="entry name" value="MeTrfase_CN4_CS"/>
</dbReference>
<dbReference type="InterPro" id="IPR029063">
    <property type="entry name" value="SAM-dependent_MTases_sf"/>
</dbReference>
<accession>A0AAE8XY10</accession>
<dbReference type="GO" id="GO:0032259">
    <property type="term" value="P:methylation"/>
    <property type="evidence" value="ECO:0007669"/>
    <property type="project" value="UniProtKB-KW"/>
</dbReference>
<dbReference type="GO" id="GO:0003677">
    <property type="term" value="F:DNA binding"/>
    <property type="evidence" value="ECO:0007669"/>
    <property type="project" value="UniProtKB-KW"/>
</dbReference>
<protein>
    <recommendedName>
        <fullName evidence="2">site-specific DNA-methyltransferase (cytosine-N(4)-specific)</fullName>
        <ecNumber evidence="2">2.1.1.113</ecNumber>
    </recommendedName>
</protein>
<comment type="catalytic activity">
    <reaction evidence="8">
        <text>a 2'-deoxycytidine in DNA + S-adenosyl-L-methionine = an N(4)-methyl-2'-deoxycytidine in DNA + S-adenosyl-L-homocysteine + H(+)</text>
        <dbReference type="Rhea" id="RHEA:16857"/>
        <dbReference type="Rhea" id="RHEA-COMP:11369"/>
        <dbReference type="Rhea" id="RHEA-COMP:13674"/>
        <dbReference type="ChEBI" id="CHEBI:15378"/>
        <dbReference type="ChEBI" id="CHEBI:57856"/>
        <dbReference type="ChEBI" id="CHEBI:59789"/>
        <dbReference type="ChEBI" id="CHEBI:85452"/>
        <dbReference type="ChEBI" id="CHEBI:137933"/>
        <dbReference type="EC" id="2.1.1.113"/>
    </reaction>
</comment>
<reference evidence="10 11" key="1">
    <citation type="submission" date="2021-05" db="EMBL/GenBank/DDBJ databases">
        <title>Diversity, taxonomy and evolution of archaeal viruses of the class Caudoviricetes.</title>
        <authorList>
            <person name="Liu Y."/>
            <person name="Demina T.A."/>
            <person name="Roux S."/>
            <person name="Aiewsakun P."/>
            <person name="Kazlauskas D."/>
            <person name="Simmonds P."/>
            <person name="Prangishvili D."/>
            <person name="Oksanen H.M."/>
            <person name="Krupovic M."/>
        </authorList>
    </citation>
    <scope>NUCLEOTIDE SEQUENCE [LARGE SCALE GENOMIC DNA]</scope>
    <source>
        <strain evidence="10">HJTV-2/27</strain>
    </source>
</reference>
<evidence type="ECO:0000313" key="10">
    <source>
        <dbReference type="EMBL" id="UBF21664.1"/>
    </source>
</evidence>
<gene>
    <name evidence="10" type="ORF">HJTV-2_gp44</name>
</gene>
<dbReference type="GO" id="GO:0009307">
    <property type="term" value="P:DNA restriction-modification system"/>
    <property type="evidence" value="ECO:0007669"/>
    <property type="project" value="UniProtKB-KW"/>
</dbReference>
<feature type="domain" description="DNA methylase N-4/N-6" evidence="9">
    <location>
        <begin position="31"/>
        <end position="81"/>
    </location>
</feature>
<keyword evidence="5" id="KW-0949">S-adenosyl-L-methionine</keyword>
<evidence type="ECO:0000313" key="11">
    <source>
        <dbReference type="Proteomes" id="UP000827376"/>
    </source>
</evidence>
<keyword evidence="3" id="KW-0489">Methyltransferase</keyword>
<keyword evidence="7" id="KW-0238">DNA-binding</keyword>
<name>A0AAE8XY10_9CAUD</name>
<dbReference type="GO" id="GO:0015667">
    <property type="term" value="F:site-specific DNA-methyltransferase (cytosine-N4-specific) activity"/>
    <property type="evidence" value="ECO:0007669"/>
    <property type="project" value="UniProtKB-EC"/>
</dbReference>
<evidence type="ECO:0000256" key="6">
    <source>
        <dbReference type="ARBA" id="ARBA00022747"/>
    </source>
</evidence>
<evidence type="ECO:0000256" key="3">
    <source>
        <dbReference type="ARBA" id="ARBA00022603"/>
    </source>
</evidence>